<gene>
    <name evidence="1" type="primary">Pxorf68</name>
    <name evidence="6" type="synonym">ORF66</name>
    <name evidence="2" type="synonym">PxGV-Corf66</name>
    <name evidence="3" type="synonym">PxGV-Korf66</name>
    <name evidence="4" type="synonym">PxGV-Morf66</name>
    <name evidence="5" type="synonym">PxGV-Torf66</name>
</gene>
<dbReference type="EMBL" id="KU529791">
    <property type="protein sequence ID" value="AMQ35678.1"/>
    <property type="molecule type" value="Genomic_DNA"/>
</dbReference>
<evidence type="ECO:0000313" key="7">
    <source>
        <dbReference type="EMBL" id="QKV50109.1"/>
    </source>
</evidence>
<dbReference type="RefSeq" id="NP_068287.1">
    <property type="nucleotide sequence ID" value="NC_002593.1"/>
</dbReference>
<protein>
    <submittedName>
        <fullName evidence="2 6">ORF66 protein</fullName>
    </submittedName>
    <submittedName>
        <fullName evidence="3">PxGV-Korf66 protein</fullName>
    </submittedName>
    <submittedName>
        <fullName evidence="4">PxGV-Morf66 protein</fullName>
    </submittedName>
    <submittedName>
        <fullName evidence="5">PxGV-Torf66 protein</fullName>
    </submittedName>
    <submittedName>
        <fullName evidence="1">PxORF68 peptide</fullName>
    </submittedName>
</protein>
<dbReference type="EMBL" id="AF270937">
    <property type="protein sequence ID" value="AAG27366.1"/>
    <property type="molecule type" value="Genomic_DNA"/>
</dbReference>
<evidence type="ECO:0000313" key="1">
    <source>
        <dbReference type="EMBL" id="AAG27366.1"/>
    </source>
</evidence>
<reference evidence="6" key="3">
    <citation type="submission" date="2019-06" db="EMBL/GenBank/DDBJ databases">
        <title>Plutella xylostella granulovirus.</title>
        <authorList>
            <person name="Li L."/>
            <person name="Zhang M."/>
        </authorList>
    </citation>
    <scope>NUCLEOTIDE SEQUENCE</scope>
    <source>
        <strain evidence="7">PlxyGV_B</strain>
        <strain evidence="8">PlxyGV_NW</strain>
        <strain evidence="6">PlxyGV_W</strain>
    </source>
</reference>
<dbReference type="KEGG" id="vg:912219"/>
<evidence type="ECO:0000313" key="4">
    <source>
        <dbReference type="EMBL" id="AMQ35912.1"/>
    </source>
</evidence>
<dbReference type="EMBL" id="MN099286">
    <property type="protein sequence ID" value="QKV50227.1"/>
    <property type="molecule type" value="Genomic_DNA"/>
</dbReference>
<sequence length="66" mass="7384">MILIVIIIIIIVLFLPTAPTVLTTISADPLDCRAYYRDNIKINCPEGEAFCVISMRCKATDRPCLQ</sequence>
<dbReference type="EMBL" id="KU529793">
    <property type="protein sequence ID" value="AMQ35912.1"/>
    <property type="molecule type" value="Genomic_DNA"/>
</dbReference>
<name>Q9DVW5_9BBAC</name>
<dbReference type="EMBL" id="MN099285">
    <property type="protein sequence ID" value="QKV50109.1"/>
    <property type="molecule type" value="Genomic_DNA"/>
</dbReference>
<dbReference type="GeneID" id="912219"/>
<evidence type="ECO:0000313" key="8">
    <source>
        <dbReference type="EMBL" id="QKV50227.1"/>
    </source>
</evidence>
<dbReference type="EMBL" id="KU529792">
    <property type="protein sequence ID" value="AMQ35795.1"/>
    <property type="molecule type" value="Genomic_DNA"/>
</dbReference>
<evidence type="ECO:0000313" key="3">
    <source>
        <dbReference type="EMBL" id="AMQ35795.1"/>
    </source>
</evidence>
<evidence type="ECO:0000313" key="9">
    <source>
        <dbReference type="Proteomes" id="UP000201310"/>
    </source>
</evidence>
<evidence type="ECO:0000313" key="6">
    <source>
        <dbReference type="EMBL" id="QKV49991.1"/>
    </source>
</evidence>
<dbReference type="EMBL" id="MN099284">
    <property type="protein sequence ID" value="QKV49991.1"/>
    <property type="molecule type" value="Genomic_DNA"/>
</dbReference>
<accession>Q9DVW5</accession>
<dbReference type="EMBL" id="KU529794">
    <property type="protein sequence ID" value="AMQ36029.1"/>
    <property type="molecule type" value="Genomic_DNA"/>
</dbReference>
<evidence type="ECO:0000313" key="5">
    <source>
        <dbReference type="EMBL" id="AMQ36029.1"/>
    </source>
</evidence>
<reference evidence="1 9" key="1">
    <citation type="journal article" date="2000" name="Virology">
        <title>Sequence analysis of the Plutella xylostella granulovirus genome.</title>
        <authorList>
            <person name="Hashimoto Y."/>
            <person name="Hayakawa T."/>
            <person name="Ueno Y."/>
            <person name="Fujita T."/>
            <person name="Sano Y."/>
            <person name="Matsumoto T."/>
        </authorList>
    </citation>
    <scope>NUCLEOTIDE SEQUENCE [LARGE SCALE GENOMIC DNA]</scope>
    <source>
        <strain evidence="1 9">K1</strain>
    </source>
</reference>
<reference evidence="2" key="2">
    <citation type="submission" date="2016-01" db="EMBL/GenBank/DDBJ databases">
        <title>Complete Genome Sequences of Four Plutella xylostella Granulovirus Isolates.</title>
        <authorList>
            <person name="Spence R.J."/>
            <person name="Noune C."/>
            <person name="Hauxwell C."/>
        </authorList>
    </citation>
    <scope>NUCLEOTIDE SEQUENCE</scope>
    <source>
        <strain evidence="2">PxGV_C</strain>
        <strain evidence="3">PxGV_K</strain>
        <strain evidence="4">PxGV_M</strain>
        <strain evidence="5">PxGV_T</strain>
    </source>
</reference>
<keyword evidence="9" id="KW-1185">Reference proteome</keyword>
<proteinExistence type="predicted"/>
<organism evidence="1 9">
    <name type="scientific">Plutella xylostella granulovirus</name>
    <dbReference type="NCBI Taxonomy" id="98383"/>
    <lineage>
        <taxon>Viruses</taxon>
        <taxon>Viruses incertae sedis</taxon>
        <taxon>Naldaviricetes</taxon>
        <taxon>Lefavirales</taxon>
        <taxon>Baculoviridae</taxon>
        <taxon>Betabaculovirus</taxon>
        <taxon>Betabaculovirus pluxylostellae</taxon>
    </lineage>
</organism>
<evidence type="ECO:0000313" key="2">
    <source>
        <dbReference type="EMBL" id="AMQ35678.1"/>
    </source>
</evidence>
<dbReference type="Proteomes" id="UP000201310">
    <property type="component" value="Segment"/>
</dbReference>